<dbReference type="PANTHER" id="PTHR43025">
    <property type="entry name" value="MONOGALACTOSYLDIACYLGLYCEROL SYNTHASE"/>
    <property type="match status" value="1"/>
</dbReference>
<dbReference type="Pfam" id="PF06925">
    <property type="entry name" value="MGDG_synth"/>
    <property type="match status" value="1"/>
</dbReference>
<dbReference type="Gene3D" id="3.40.50.2000">
    <property type="entry name" value="Glycogen Phosphorylase B"/>
    <property type="match status" value="1"/>
</dbReference>
<dbReference type="GO" id="GO:0016020">
    <property type="term" value="C:membrane"/>
    <property type="evidence" value="ECO:0007669"/>
    <property type="project" value="GOC"/>
</dbReference>
<dbReference type="InterPro" id="IPR009695">
    <property type="entry name" value="Diacylglyc_glucosyltr_N"/>
</dbReference>
<name>A0A841TNS2_9BACL</name>
<organism evidence="6 7">
    <name type="scientific">Cohnella xylanilytica</name>
    <dbReference type="NCBI Taxonomy" id="557555"/>
    <lineage>
        <taxon>Bacteria</taxon>
        <taxon>Bacillati</taxon>
        <taxon>Bacillota</taxon>
        <taxon>Bacilli</taxon>
        <taxon>Bacillales</taxon>
        <taxon>Paenibacillaceae</taxon>
        <taxon>Cohnella</taxon>
    </lineage>
</organism>
<comment type="similarity">
    <text evidence="1">Belongs to the glycosyltransferase 28 family.</text>
</comment>
<dbReference type="RefSeq" id="WP_185133812.1">
    <property type="nucleotide sequence ID" value="NZ_JACJVR010000001.1"/>
</dbReference>
<sequence length="435" mass="48098">MKTPSSILILTAAYGEGHLQVSEALRESLVRQGYGVRILDLFREAHPRLNALARYLYKRSPLFSSLGFDYYGWTYRITQHMDERHPGVRWLNGLGRRTLLQAVKADRPAAVVCTFPFGGVGAALRRAGLYVPVFTVITDYHLHNRWLQTQADRYYAATAELAAELKERGVDRGRIVVSGIPVRETFRAGLRRAADSESGGANSAIDGTDSAIDGGDCAMDGGDSAIGSADSAGFAPASGRKPPGTILYLSGTHATIADTLRSVKLLLRLPGIRIDVVCGRNDKLRRELERDFKREARVTVHGFVETMPELMRRASCIVTKAGGITLTEAVQAGTPLLIYKPQPGQELENARYFLAQGAARIAYNAAELTDQAARLLERSEIRERMARRYRELNGGDAAAMIADDMDRRLRPLAARHLEPDFADSYRREERMAYDG</sequence>
<gene>
    <name evidence="6" type="ORF">H7B90_00015</name>
</gene>
<comment type="caution">
    <text evidence="6">The sequence shown here is derived from an EMBL/GenBank/DDBJ whole genome shotgun (WGS) entry which is preliminary data.</text>
</comment>
<dbReference type="SUPFAM" id="SSF53756">
    <property type="entry name" value="UDP-Glycosyltransferase/glycogen phosphorylase"/>
    <property type="match status" value="1"/>
</dbReference>
<feature type="domain" description="Glycosyl transferase family 1" evidence="4">
    <location>
        <begin position="276"/>
        <end position="390"/>
    </location>
</feature>
<dbReference type="GO" id="GO:0016758">
    <property type="term" value="F:hexosyltransferase activity"/>
    <property type="evidence" value="ECO:0007669"/>
    <property type="project" value="InterPro"/>
</dbReference>
<evidence type="ECO:0000259" key="5">
    <source>
        <dbReference type="Pfam" id="PF06925"/>
    </source>
</evidence>
<evidence type="ECO:0000256" key="2">
    <source>
        <dbReference type="ARBA" id="ARBA00022676"/>
    </source>
</evidence>
<keyword evidence="3 6" id="KW-0808">Transferase</keyword>
<keyword evidence="2" id="KW-0328">Glycosyltransferase</keyword>
<dbReference type="GO" id="GO:0009247">
    <property type="term" value="P:glycolipid biosynthetic process"/>
    <property type="evidence" value="ECO:0007669"/>
    <property type="project" value="InterPro"/>
</dbReference>
<dbReference type="Proteomes" id="UP000553776">
    <property type="component" value="Unassembled WGS sequence"/>
</dbReference>
<dbReference type="PANTHER" id="PTHR43025:SF3">
    <property type="entry name" value="MONOGALACTOSYLDIACYLGLYCEROL SYNTHASE 1, CHLOROPLASTIC"/>
    <property type="match status" value="1"/>
</dbReference>
<accession>A0A841TNS2</accession>
<evidence type="ECO:0000256" key="3">
    <source>
        <dbReference type="ARBA" id="ARBA00022679"/>
    </source>
</evidence>
<dbReference type="Pfam" id="PF00534">
    <property type="entry name" value="Glycos_transf_1"/>
    <property type="match status" value="1"/>
</dbReference>
<evidence type="ECO:0000313" key="7">
    <source>
        <dbReference type="Proteomes" id="UP000553776"/>
    </source>
</evidence>
<reference evidence="6 7" key="1">
    <citation type="submission" date="2020-08" db="EMBL/GenBank/DDBJ databases">
        <title>Cohnella phylogeny.</title>
        <authorList>
            <person name="Dunlap C."/>
        </authorList>
    </citation>
    <scope>NUCLEOTIDE SEQUENCE [LARGE SCALE GENOMIC DNA]</scope>
    <source>
        <strain evidence="6 7">DSM 25239</strain>
    </source>
</reference>
<dbReference type="EMBL" id="JACJVR010000001">
    <property type="protein sequence ID" value="MBB6689775.1"/>
    <property type="molecule type" value="Genomic_DNA"/>
</dbReference>
<protein>
    <submittedName>
        <fullName evidence="6">Glycosyltransferase</fullName>
    </submittedName>
</protein>
<keyword evidence="7" id="KW-1185">Reference proteome</keyword>
<dbReference type="AlphaFoldDB" id="A0A841TNS2"/>
<evidence type="ECO:0000256" key="1">
    <source>
        <dbReference type="ARBA" id="ARBA00006962"/>
    </source>
</evidence>
<proteinExistence type="inferred from homology"/>
<dbReference type="InterPro" id="IPR050519">
    <property type="entry name" value="Glycosyltransf_28_UgtP"/>
</dbReference>
<evidence type="ECO:0000259" key="4">
    <source>
        <dbReference type="Pfam" id="PF00534"/>
    </source>
</evidence>
<evidence type="ECO:0000313" key="6">
    <source>
        <dbReference type="EMBL" id="MBB6689775.1"/>
    </source>
</evidence>
<feature type="domain" description="Diacylglycerol glucosyltransferase N-terminal" evidence="5">
    <location>
        <begin position="18"/>
        <end position="182"/>
    </location>
</feature>
<dbReference type="InterPro" id="IPR001296">
    <property type="entry name" value="Glyco_trans_1"/>
</dbReference>